<evidence type="ECO:0000313" key="1">
    <source>
        <dbReference type="EnsemblPlants" id="AVESA.00010b.r2.7CG0666090.1.CDS.1"/>
    </source>
</evidence>
<protein>
    <submittedName>
        <fullName evidence="1">Uncharacterized protein</fullName>
    </submittedName>
</protein>
<name>A0ACD6A1M8_AVESA</name>
<evidence type="ECO:0000313" key="2">
    <source>
        <dbReference type="Proteomes" id="UP001732700"/>
    </source>
</evidence>
<proteinExistence type="predicted"/>
<sequence>MLEQPWNVRGLNDQDRKDTMHETIATSTCQIVCLQETKLEDISSFDACYIGGNRSKSFAQRPALGTRGGILMLWDDSNVQITDVQITKFCLSANVHLLNSSHEGDFKLTYVYDPTAANRKDDFFADLVAKAPVGVRWLALGDFNQIRRARDKNKHNINRSRINRF</sequence>
<reference evidence="1" key="2">
    <citation type="submission" date="2025-09" db="UniProtKB">
        <authorList>
            <consortium name="EnsemblPlants"/>
        </authorList>
    </citation>
    <scope>IDENTIFICATION</scope>
</reference>
<accession>A0ACD6A1M8</accession>
<dbReference type="EnsemblPlants" id="AVESA.00010b.r2.7CG0666090.1">
    <property type="protein sequence ID" value="AVESA.00010b.r2.7CG0666090.1.CDS.1"/>
    <property type="gene ID" value="AVESA.00010b.r2.7CG0666090"/>
</dbReference>
<dbReference type="Proteomes" id="UP001732700">
    <property type="component" value="Chromosome 7C"/>
</dbReference>
<organism evidence="1 2">
    <name type="scientific">Avena sativa</name>
    <name type="common">Oat</name>
    <dbReference type="NCBI Taxonomy" id="4498"/>
    <lineage>
        <taxon>Eukaryota</taxon>
        <taxon>Viridiplantae</taxon>
        <taxon>Streptophyta</taxon>
        <taxon>Embryophyta</taxon>
        <taxon>Tracheophyta</taxon>
        <taxon>Spermatophyta</taxon>
        <taxon>Magnoliopsida</taxon>
        <taxon>Liliopsida</taxon>
        <taxon>Poales</taxon>
        <taxon>Poaceae</taxon>
        <taxon>BOP clade</taxon>
        <taxon>Pooideae</taxon>
        <taxon>Poodae</taxon>
        <taxon>Poeae</taxon>
        <taxon>Poeae Chloroplast Group 1 (Aveneae type)</taxon>
        <taxon>Aveninae</taxon>
        <taxon>Avena</taxon>
    </lineage>
</organism>
<reference evidence="1" key="1">
    <citation type="submission" date="2021-05" db="EMBL/GenBank/DDBJ databases">
        <authorList>
            <person name="Scholz U."/>
            <person name="Mascher M."/>
            <person name="Fiebig A."/>
        </authorList>
    </citation>
    <scope>NUCLEOTIDE SEQUENCE [LARGE SCALE GENOMIC DNA]</scope>
</reference>
<keyword evidence="2" id="KW-1185">Reference proteome</keyword>